<evidence type="ECO:0000256" key="5">
    <source>
        <dbReference type="ARBA" id="ARBA00023002"/>
    </source>
</evidence>
<sequence length="456" mass="49292">MTTTTNSLDTLRGAARGTVVTPGDPSYDVSRRVYNALHDRRPAVVVHAVDAGDVIAAVLYAREHDLPLAVRGGSHSVAGFGTVDDGLVVDLSRMRGVRVDPKARTARAEGGATWGDFNHATHAFGLATTGGVVSTTGLGGLTLGGGMGHLARRCGLSCDNLVAADVVTAEGALVTCDAERNADLFWALRGGGGNFGVVTSLAYRLHPVDVVFGGITCYPLDGDVARAWQAMNAAAPVELNSIFVIALGPQEPFLPERWHGRPICAAFTCFTGSVTEDEKVLARLDGLGPVVGRFMDRMPYPVINTLFDEQLPPGLHHYWKGNFSRELSEGAIAAHVAYGETMPSLESDTAIFPIDGACHEVGPQDTAFAYRDAVFSHSFGGTWTDPADSERNIAWTRAYDEALRPHTQEGGYVNFMDTDDQDRVRVNYRQNYDRLRTVKRRYDPDNVFRLNQNIAP</sequence>
<dbReference type="Proteomes" id="UP000037023">
    <property type="component" value="Unassembled WGS sequence"/>
</dbReference>
<dbReference type="InterPro" id="IPR016169">
    <property type="entry name" value="FAD-bd_PCMH_sub2"/>
</dbReference>
<evidence type="ECO:0000256" key="1">
    <source>
        <dbReference type="ARBA" id="ARBA00001974"/>
    </source>
</evidence>
<dbReference type="GO" id="GO:0071949">
    <property type="term" value="F:FAD binding"/>
    <property type="evidence" value="ECO:0007669"/>
    <property type="project" value="InterPro"/>
</dbReference>
<organism evidence="7 8">
    <name type="scientific">Streptomyces viridochromogenes</name>
    <dbReference type="NCBI Taxonomy" id="1938"/>
    <lineage>
        <taxon>Bacteria</taxon>
        <taxon>Bacillati</taxon>
        <taxon>Actinomycetota</taxon>
        <taxon>Actinomycetes</taxon>
        <taxon>Kitasatosporales</taxon>
        <taxon>Streptomycetaceae</taxon>
        <taxon>Streptomyces</taxon>
    </lineage>
</organism>
<comment type="cofactor">
    <cofactor evidence="1">
        <name>FAD</name>
        <dbReference type="ChEBI" id="CHEBI:57692"/>
    </cofactor>
</comment>
<keyword evidence="3" id="KW-0285">Flavoprotein</keyword>
<dbReference type="Pfam" id="PF08031">
    <property type="entry name" value="BBE"/>
    <property type="match status" value="1"/>
</dbReference>
<proteinExistence type="inferred from homology"/>
<dbReference type="InterPro" id="IPR006094">
    <property type="entry name" value="Oxid_FAD_bind_N"/>
</dbReference>
<evidence type="ECO:0000259" key="6">
    <source>
        <dbReference type="PROSITE" id="PS51387"/>
    </source>
</evidence>
<evidence type="ECO:0000256" key="4">
    <source>
        <dbReference type="ARBA" id="ARBA00022827"/>
    </source>
</evidence>
<name>A0A0L8JW42_STRVR</name>
<protein>
    <submittedName>
        <fullName evidence="7">Oxidoreductase</fullName>
    </submittedName>
</protein>
<feature type="domain" description="FAD-binding PCMH-type" evidence="6">
    <location>
        <begin position="38"/>
        <end position="208"/>
    </location>
</feature>
<dbReference type="PROSITE" id="PS51387">
    <property type="entry name" value="FAD_PCMH"/>
    <property type="match status" value="1"/>
</dbReference>
<gene>
    <name evidence="7" type="ORF">ADK34_25595</name>
</gene>
<dbReference type="OrthoDB" id="9775082at2"/>
<dbReference type="Pfam" id="PF01565">
    <property type="entry name" value="FAD_binding_4"/>
    <property type="match status" value="1"/>
</dbReference>
<dbReference type="InterPro" id="IPR036318">
    <property type="entry name" value="FAD-bd_PCMH-like_sf"/>
</dbReference>
<dbReference type="Gene3D" id="3.30.43.10">
    <property type="entry name" value="Uridine Diphospho-n-acetylenolpyruvylglucosamine Reductase, domain 2"/>
    <property type="match status" value="1"/>
</dbReference>
<dbReference type="Gene3D" id="3.40.462.20">
    <property type="match status" value="1"/>
</dbReference>
<dbReference type="SUPFAM" id="SSF56176">
    <property type="entry name" value="FAD-binding/transporter-associated domain-like"/>
    <property type="match status" value="1"/>
</dbReference>
<dbReference type="Gene3D" id="3.30.465.10">
    <property type="match status" value="1"/>
</dbReference>
<dbReference type="InterPro" id="IPR050416">
    <property type="entry name" value="FAD-linked_Oxidoreductase"/>
</dbReference>
<dbReference type="AlphaFoldDB" id="A0A0L8JW42"/>
<evidence type="ECO:0000313" key="7">
    <source>
        <dbReference type="EMBL" id="KOG17868.1"/>
    </source>
</evidence>
<dbReference type="PANTHER" id="PTHR42973:SF39">
    <property type="entry name" value="FAD-BINDING PCMH-TYPE DOMAIN-CONTAINING PROTEIN"/>
    <property type="match status" value="1"/>
</dbReference>
<dbReference type="PATRIC" id="fig|1938.6.peg.5506"/>
<keyword evidence="4" id="KW-0274">FAD</keyword>
<dbReference type="InterPro" id="IPR012951">
    <property type="entry name" value="BBE"/>
</dbReference>
<dbReference type="EMBL" id="LGUP01000349">
    <property type="protein sequence ID" value="KOG17868.1"/>
    <property type="molecule type" value="Genomic_DNA"/>
</dbReference>
<keyword evidence="5" id="KW-0560">Oxidoreductase</keyword>
<evidence type="ECO:0000256" key="2">
    <source>
        <dbReference type="ARBA" id="ARBA00005466"/>
    </source>
</evidence>
<reference evidence="7 8" key="1">
    <citation type="submission" date="2015-06" db="EMBL/GenBank/DDBJ databases">
        <authorList>
            <person name="Hoefler B.C."/>
            <person name="Straight P.D."/>
        </authorList>
    </citation>
    <scope>NUCLEOTIDE SEQUENCE [LARGE SCALE GENOMIC DNA]</scope>
    <source>
        <strain evidence="7 8">NRRL 3427</strain>
    </source>
</reference>
<evidence type="ECO:0000313" key="8">
    <source>
        <dbReference type="Proteomes" id="UP000037023"/>
    </source>
</evidence>
<accession>A0A0L8JW42</accession>
<dbReference type="InterPro" id="IPR016166">
    <property type="entry name" value="FAD-bd_PCMH"/>
</dbReference>
<comment type="similarity">
    <text evidence="2">Belongs to the oxygen-dependent FAD-linked oxidoreductase family.</text>
</comment>
<dbReference type="RefSeq" id="WP_033201146.1">
    <property type="nucleotide sequence ID" value="NZ_LGUP01000349.1"/>
</dbReference>
<dbReference type="InterPro" id="IPR016167">
    <property type="entry name" value="FAD-bd_PCMH_sub1"/>
</dbReference>
<comment type="caution">
    <text evidence="7">The sequence shown here is derived from an EMBL/GenBank/DDBJ whole genome shotgun (WGS) entry which is preliminary data.</text>
</comment>
<evidence type="ECO:0000256" key="3">
    <source>
        <dbReference type="ARBA" id="ARBA00022630"/>
    </source>
</evidence>
<dbReference type="PANTHER" id="PTHR42973">
    <property type="entry name" value="BINDING OXIDOREDUCTASE, PUTATIVE (AFU_ORTHOLOGUE AFUA_1G17690)-RELATED"/>
    <property type="match status" value="1"/>
</dbReference>
<dbReference type="GO" id="GO:0016491">
    <property type="term" value="F:oxidoreductase activity"/>
    <property type="evidence" value="ECO:0007669"/>
    <property type="project" value="UniProtKB-KW"/>
</dbReference>